<proteinExistence type="inferred from homology"/>
<keyword evidence="5" id="KW-0789">Thiol protease inhibitor</keyword>
<feature type="signal peptide" evidence="7">
    <location>
        <begin position="1"/>
        <end position="20"/>
    </location>
</feature>
<dbReference type="InterPro" id="IPR018073">
    <property type="entry name" value="Prot_inh_cystat_CS"/>
</dbReference>
<gene>
    <name evidence="9" type="primary">CST6</name>
</gene>
<keyword evidence="10" id="KW-1185">Reference proteome</keyword>
<dbReference type="OrthoDB" id="1908104at2759"/>
<dbReference type="PANTHER" id="PTHR47033:SF1">
    <property type="entry name" value="CYSTATIN-M"/>
    <property type="match status" value="1"/>
</dbReference>
<reference evidence="9" key="2">
    <citation type="submission" date="2025-08" db="UniProtKB">
        <authorList>
            <consortium name="Ensembl"/>
        </authorList>
    </citation>
    <scope>IDENTIFICATION</scope>
</reference>
<name>A0A7N4P337_SARHA</name>
<evidence type="ECO:0000256" key="2">
    <source>
        <dbReference type="ARBA" id="ARBA00009403"/>
    </source>
</evidence>
<keyword evidence="6" id="KW-1015">Disulfide bond</keyword>
<keyword evidence="3" id="KW-0964">Secreted</keyword>
<dbReference type="FunFam" id="3.10.450.10:FF:000004">
    <property type="entry name" value="Cystatin C"/>
    <property type="match status" value="1"/>
</dbReference>
<dbReference type="PROSITE" id="PS00287">
    <property type="entry name" value="CYSTATIN"/>
    <property type="match status" value="1"/>
</dbReference>
<keyword evidence="7" id="KW-0732">Signal</keyword>
<dbReference type="InterPro" id="IPR046350">
    <property type="entry name" value="Cystatin_sf"/>
</dbReference>
<dbReference type="Gene3D" id="3.10.450.10">
    <property type="match status" value="1"/>
</dbReference>
<dbReference type="CDD" id="cd00042">
    <property type="entry name" value="CY"/>
    <property type="match status" value="1"/>
</dbReference>
<evidence type="ECO:0000256" key="7">
    <source>
        <dbReference type="SAM" id="SignalP"/>
    </source>
</evidence>
<evidence type="ECO:0000313" key="9">
    <source>
        <dbReference type="Ensembl" id="ENSSHAP00000031481.1"/>
    </source>
</evidence>
<accession>A0A7N4P337</accession>
<comment type="similarity">
    <text evidence="2">Belongs to the cystatin family.</text>
</comment>
<dbReference type="CTD" id="1474"/>
<evidence type="ECO:0000256" key="4">
    <source>
        <dbReference type="ARBA" id="ARBA00022690"/>
    </source>
</evidence>
<dbReference type="InterPro" id="IPR000010">
    <property type="entry name" value="Cystatin_dom"/>
</dbReference>
<evidence type="ECO:0000256" key="1">
    <source>
        <dbReference type="ARBA" id="ARBA00004613"/>
    </source>
</evidence>
<dbReference type="GeneID" id="111721494"/>
<feature type="chain" id="PRO_5029820543" evidence="7">
    <location>
        <begin position="21"/>
        <end position="146"/>
    </location>
</feature>
<dbReference type="Pfam" id="PF00031">
    <property type="entry name" value="Cystatin"/>
    <property type="match status" value="1"/>
</dbReference>
<evidence type="ECO:0000256" key="6">
    <source>
        <dbReference type="ARBA" id="ARBA00023157"/>
    </source>
</evidence>
<dbReference type="Ensembl" id="ENSSHAT00000048485.1">
    <property type="protein sequence ID" value="ENSSHAP00000031481.1"/>
    <property type="gene ID" value="ENSSHAG00000020694.1"/>
</dbReference>
<sequence length="146" mass="15848">MLVALLVLCVASLSLPAARGDQGGGSGPRPGNLLGARIPVSTSSPEVREYAQLAVETFNTGSNSMYYFRDTKVLKAEKQLVSGVKYYLTMEIGSTECRKGTDTGEGVNLTQCPFSAEQQNFRCDFEILQVPWKNETAVEKFSCLPA</sequence>
<evidence type="ECO:0000313" key="10">
    <source>
        <dbReference type="Proteomes" id="UP000007648"/>
    </source>
</evidence>
<evidence type="ECO:0000259" key="8">
    <source>
        <dbReference type="SMART" id="SM00043"/>
    </source>
</evidence>
<reference evidence="9 10" key="1">
    <citation type="journal article" date="2011" name="Proc. Natl. Acad. Sci. U.S.A.">
        <title>Genetic diversity and population structure of the endangered marsupial Sarcophilus harrisii (Tasmanian devil).</title>
        <authorList>
            <person name="Miller W."/>
            <person name="Hayes V.M."/>
            <person name="Ratan A."/>
            <person name="Petersen D.C."/>
            <person name="Wittekindt N.E."/>
            <person name="Miller J."/>
            <person name="Walenz B."/>
            <person name="Knight J."/>
            <person name="Qi J."/>
            <person name="Zhao F."/>
            <person name="Wang Q."/>
            <person name="Bedoya-Reina O.C."/>
            <person name="Katiyar N."/>
            <person name="Tomsho L.P."/>
            <person name="Kasson L.M."/>
            <person name="Hardie R.A."/>
            <person name="Woodbridge P."/>
            <person name="Tindall E.A."/>
            <person name="Bertelsen M.F."/>
            <person name="Dixon D."/>
            <person name="Pyecroft S."/>
            <person name="Helgen K.M."/>
            <person name="Lesk A.M."/>
            <person name="Pringle T.H."/>
            <person name="Patterson N."/>
            <person name="Zhang Y."/>
            <person name="Kreiss A."/>
            <person name="Woods G.M."/>
            <person name="Jones M.E."/>
            <person name="Schuster S.C."/>
        </authorList>
    </citation>
    <scope>NUCLEOTIDE SEQUENCE [LARGE SCALE GENOMIC DNA]</scope>
</reference>
<dbReference type="SMART" id="SM00043">
    <property type="entry name" value="CY"/>
    <property type="match status" value="1"/>
</dbReference>
<dbReference type="GO" id="GO:0070062">
    <property type="term" value="C:extracellular exosome"/>
    <property type="evidence" value="ECO:0007669"/>
    <property type="project" value="TreeGrafter"/>
</dbReference>
<dbReference type="PANTHER" id="PTHR47033">
    <property type="entry name" value="CYSTATIN-M"/>
    <property type="match status" value="1"/>
</dbReference>
<organism evidence="9 10">
    <name type="scientific">Sarcophilus harrisii</name>
    <name type="common">Tasmanian devil</name>
    <name type="synonym">Sarcophilus laniarius</name>
    <dbReference type="NCBI Taxonomy" id="9305"/>
    <lineage>
        <taxon>Eukaryota</taxon>
        <taxon>Metazoa</taxon>
        <taxon>Chordata</taxon>
        <taxon>Craniata</taxon>
        <taxon>Vertebrata</taxon>
        <taxon>Euteleostomi</taxon>
        <taxon>Mammalia</taxon>
        <taxon>Metatheria</taxon>
        <taxon>Dasyuromorphia</taxon>
        <taxon>Dasyuridae</taxon>
        <taxon>Sarcophilus</taxon>
    </lineage>
</organism>
<dbReference type="KEGG" id="shr:111721494"/>
<keyword evidence="4" id="KW-0646">Protease inhibitor</keyword>
<protein>
    <submittedName>
        <fullName evidence="9">Cystatin E/M</fullName>
    </submittedName>
</protein>
<dbReference type="AlphaFoldDB" id="A0A7N4P337"/>
<dbReference type="InParanoid" id="A0A7N4P337"/>
<dbReference type="RefSeq" id="XP_031797811.1">
    <property type="nucleotide sequence ID" value="XM_031941951.1"/>
</dbReference>
<dbReference type="Proteomes" id="UP000007648">
    <property type="component" value="Unassembled WGS sequence"/>
</dbReference>
<dbReference type="SUPFAM" id="SSF54403">
    <property type="entry name" value="Cystatin/monellin"/>
    <property type="match status" value="1"/>
</dbReference>
<evidence type="ECO:0000256" key="3">
    <source>
        <dbReference type="ARBA" id="ARBA00022525"/>
    </source>
</evidence>
<dbReference type="GeneTree" id="ENSGT00940000161375"/>
<dbReference type="FunCoup" id="A0A7N4P337">
    <property type="interactions" value="269"/>
</dbReference>
<feature type="domain" description="Cystatin" evidence="8">
    <location>
        <begin position="32"/>
        <end position="144"/>
    </location>
</feature>
<dbReference type="GO" id="GO:0004869">
    <property type="term" value="F:cysteine-type endopeptidase inhibitor activity"/>
    <property type="evidence" value="ECO:0007669"/>
    <property type="project" value="UniProtKB-KW"/>
</dbReference>
<reference evidence="9" key="3">
    <citation type="submission" date="2025-09" db="UniProtKB">
        <authorList>
            <consortium name="Ensembl"/>
        </authorList>
    </citation>
    <scope>IDENTIFICATION</scope>
</reference>
<evidence type="ECO:0000256" key="5">
    <source>
        <dbReference type="ARBA" id="ARBA00022704"/>
    </source>
</evidence>
<comment type="subcellular location">
    <subcellularLocation>
        <location evidence="1">Secreted</location>
    </subcellularLocation>
</comment>